<proteinExistence type="predicted"/>
<dbReference type="AlphaFoldDB" id="A0A4U3A7F1"/>
<organism evidence="1 2">
    <name type="scientific">Bacillus mycoides</name>
    <dbReference type="NCBI Taxonomy" id="1405"/>
    <lineage>
        <taxon>Bacteria</taxon>
        <taxon>Bacillati</taxon>
        <taxon>Bacillota</taxon>
        <taxon>Bacilli</taxon>
        <taxon>Bacillales</taxon>
        <taxon>Bacillaceae</taxon>
        <taxon>Bacillus</taxon>
        <taxon>Bacillus cereus group</taxon>
    </lineage>
</organism>
<reference evidence="1 2" key="1">
    <citation type="journal article" date="2019" name="Environ. Microbiol.">
        <title>An active ?-lactamase is a part of an orchestrated cell wall stress resistance network of Bacillus subtilis and related rhizosphere species.</title>
        <authorList>
            <person name="Bucher T."/>
            <person name="Keren-Paz A."/>
            <person name="Hausser J."/>
            <person name="Olender T."/>
            <person name="Cytryn E."/>
            <person name="Kolodkin-Gal I."/>
        </authorList>
    </citation>
    <scope>NUCLEOTIDE SEQUENCE [LARGE SCALE GENOMIC DNA]</scope>
    <source>
        <strain evidence="1 2">I186</strain>
    </source>
</reference>
<comment type="caution">
    <text evidence="1">The sequence shown here is derived from an EMBL/GenBank/DDBJ whole genome shotgun (WGS) entry which is preliminary data.</text>
</comment>
<dbReference type="EMBL" id="SZOD01000502">
    <property type="protein sequence ID" value="TKI82800.1"/>
    <property type="molecule type" value="Genomic_DNA"/>
</dbReference>
<protein>
    <submittedName>
        <fullName evidence="1">STAS/SEC14 domain-containing protein</fullName>
    </submittedName>
</protein>
<feature type="non-terminal residue" evidence="1">
    <location>
        <position position="51"/>
    </location>
</feature>
<sequence length="51" mass="5894">MQCICFFMLAFFVNNVALLCKNFILIDFMRFLRIIVTKGDGSKLSKQNIST</sequence>
<evidence type="ECO:0000313" key="2">
    <source>
        <dbReference type="Proteomes" id="UP000305524"/>
    </source>
</evidence>
<evidence type="ECO:0000313" key="1">
    <source>
        <dbReference type="EMBL" id="TKI82800.1"/>
    </source>
</evidence>
<accession>A0A4U3A7F1</accession>
<gene>
    <name evidence="1" type="ORF">FC701_20125</name>
</gene>
<dbReference type="Proteomes" id="UP000305524">
    <property type="component" value="Unassembled WGS sequence"/>
</dbReference>
<name>A0A4U3A7F1_BACMY</name>